<dbReference type="OrthoDB" id="3147320at2759"/>
<dbReference type="PANTHER" id="PTHR19384">
    <property type="entry name" value="NITRIC OXIDE SYNTHASE-RELATED"/>
    <property type="match status" value="1"/>
</dbReference>
<evidence type="ECO:0000259" key="2">
    <source>
        <dbReference type="Pfam" id="PF00175"/>
    </source>
</evidence>
<dbReference type="GO" id="GO:0003958">
    <property type="term" value="F:NADPH-hemoprotein reductase activity"/>
    <property type="evidence" value="ECO:0007669"/>
    <property type="project" value="TreeGrafter"/>
</dbReference>
<dbReference type="AlphaFoldDB" id="M5GA67"/>
<dbReference type="EMBL" id="JH795856">
    <property type="protein sequence ID" value="EJU05215.1"/>
    <property type="molecule type" value="Genomic_DNA"/>
</dbReference>
<keyword evidence="1" id="KW-0285">Flavoprotein</keyword>
<dbReference type="Gene3D" id="3.40.50.80">
    <property type="entry name" value="Nucleotide-binding domain of ferredoxin-NADP reductase (FNR) module"/>
    <property type="match status" value="1"/>
</dbReference>
<organism evidence="3 4">
    <name type="scientific">Dacryopinax primogenitus (strain DJM 731)</name>
    <name type="common">Brown rot fungus</name>
    <dbReference type="NCBI Taxonomy" id="1858805"/>
    <lineage>
        <taxon>Eukaryota</taxon>
        <taxon>Fungi</taxon>
        <taxon>Dikarya</taxon>
        <taxon>Basidiomycota</taxon>
        <taxon>Agaricomycotina</taxon>
        <taxon>Dacrymycetes</taxon>
        <taxon>Dacrymycetales</taxon>
        <taxon>Dacrymycetaceae</taxon>
        <taxon>Dacryopinax</taxon>
    </lineage>
</organism>
<proteinExistence type="predicted"/>
<protein>
    <submittedName>
        <fullName evidence="3">Ferredoxin reductase-like C-terminal NADP-linked domain-containing protein</fullName>
    </submittedName>
</protein>
<evidence type="ECO:0000256" key="1">
    <source>
        <dbReference type="ARBA" id="ARBA00022630"/>
    </source>
</evidence>
<name>M5GA67_DACPD</name>
<feature type="domain" description="Oxidoreductase FAD/NAD(P)-binding" evidence="2">
    <location>
        <begin position="53"/>
        <end position="97"/>
    </location>
</feature>
<dbReference type="PANTHER" id="PTHR19384:SF127">
    <property type="entry name" value="BIFUNCTIONAL CYTOCHROME P450_NADPH--P450 REDUCTASE"/>
    <property type="match status" value="1"/>
</dbReference>
<evidence type="ECO:0000313" key="4">
    <source>
        <dbReference type="Proteomes" id="UP000030653"/>
    </source>
</evidence>
<reference evidence="3 4" key="1">
    <citation type="journal article" date="2012" name="Science">
        <title>The Paleozoic origin of enzymatic lignin decomposition reconstructed from 31 fungal genomes.</title>
        <authorList>
            <person name="Floudas D."/>
            <person name="Binder M."/>
            <person name="Riley R."/>
            <person name="Barry K."/>
            <person name="Blanchette R.A."/>
            <person name="Henrissat B."/>
            <person name="Martinez A.T."/>
            <person name="Otillar R."/>
            <person name="Spatafora J.W."/>
            <person name="Yadav J.S."/>
            <person name="Aerts A."/>
            <person name="Benoit I."/>
            <person name="Boyd A."/>
            <person name="Carlson A."/>
            <person name="Copeland A."/>
            <person name="Coutinho P.M."/>
            <person name="de Vries R.P."/>
            <person name="Ferreira P."/>
            <person name="Findley K."/>
            <person name="Foster B."/>
            <person name="Gaskell J."/>
            <person name="Glotzer D."/>
            <person name="Gorecki P."/>
            <person name="Heitman J."/>
            <person name="Hesse C."/>
            <person name="Hori C."/>
            <person name="Igarashi K."/>
            <person name="Jurgens J.A."/>
            <person name="Kallen N."/>
            <person name="Kersten P."/>
            <person name="Kohler A."/>
            <person name="Kuees U."/>
            <person name="Kumar T.K.A."/>
            <person name="Kuo A."/>
            <person name="LaButti K."/>
            <person name="Larrondo L.F."/>
            <person name="Lindquist E."/>
            <person name="Ling A."/>
            <person name="Lombard V."/>
            <person name="Lucas S."/>
            <person name="Lundell T."/>
            <person name="Martin R."/>
            <person name="McLaughlin D.J."/>
            <person name="Morgenstern I."/>
            <person name="Morin E."/>
            <person name="Murat C."/>
            <person name="Nagy L.G."/>
            <person name="Nolan M."/>
            <person name="Ohm R.A."/>
            <person name="Patyshakuliyeva A."/>
            <person name="Rokas A."/>
            <person name="Ruiz-Duenas F.J."/>
            <person name="Sabat G."/>
            <person name="Salamov A."/>
            <person name="Samejima M."/>
            <person name="Schmutz J."/>
            <person name="Slot J.C."/>
            <person name="St John F."/>
            <person name="Stenlid J."/>
            <person name="Sun H."/>
            <person name="Sun S."/>
            <person name="Syed K."/>
            <person name="Tsang A."/>
            <person name="Wiebenga A."/>
            <person name="Young D."/>
            <person name="Pisabarro A."/>
            <person name="Eastwood D.C."/>
            <person name="Martin F."/>
            <person name="Cullen D."/>
            <person name="Grigoriev I.V."/>
            <person name="Hibbett D.S."/>
        </authorList>
    </citation>
    <scope>NUCLEOTIDE SEQUENCE [LARGE SCALE GENOMIC DNA]</scope>
    <source>
        <strain evidence="3 4">DJM-731 SS1</strain>
    </source>
</reference>
<dbReference type="GO" id="GO:0050660">
    <property type="term" value="F:flavin adenine dinucleotide binding"/>
    <property type="evidence" value="ECO:0007669"/>
    <property type="project" value="TreeGrafter"/>
</dbReference>
<dbReference type="STRING" id="1858805.M5GA67"/>
<accession>M5GA67</accession>
<dbReference type="HOGENOM" id="CLU_2263631_0_0_1"/>
<dbReference type="GO" id="GO:0005829">
    <property type="term" value="C:cytosol"/>
    <property type="evidence" value="ECO:0007669"/>
    <property type="project" value="TreeGrafter"/>
</dbReference>
<dbReference type="InterPro" id="IPR039261">
    <property type="entry name" value="FNR_nucleotide-bd"/>
</dbReference>
<dbReference type="Proteomes" id="UP000030653">
    <property type="component" value="Unassembled WGS sequence"/>
</dbReference>
<dbReference type="GO" id="GO:0010181">
    <property type="term" value="F:FMN binding"/>
    <property type="evidence" value="ECO:0007669"/>
    <property type="project" value="TreeGrafter"/>
</dbReference>
<keyword evidence="4" id="KW-1185">Reference proteome</keyword>
<dbReference type="GeneID" id="63686719"/>
<dbReference type="InterPro" id="IPR001433">
    <property type="entry name" value="OxRdtase_FAD/NAD-bd"/>
</dbReference>
<gene>
    <name evidence="3" type="ORF">DACRYDRAFT_19788</name>
</gene>
<sequence length="103" mass="11328">MTPDIKGNIDICTTREGILEDFSPGDSVSLAIRRNAVNFHLPADISNPIVIFCAGSGLAPMRGFIQERAEQIKAGKKVGKALLFFGCRDPERDFLYYHDELAG</sequence>
<dbReference type="Pfam" id="PF00175">
    <property type="entry name" value="NAD_binding_1"/>
    <property type="match status" value="1"/>
</dbReference>
<dbReference type="SUPFAM" id="SSF52343">
    <property type="entry name" value="Ferredoxin reductase-like, C-terminal NADP-linked domain"/>
    <property type="match status" value="1"/>
</dbReference>
<dbReference type="RefSeq" id="XP_040632109.1">
    <property type="nucleotide sequence ID" value="XM_040771657.1"/>
</dbReference>
<evidence type="ECO:0000313" key="3">
    <source>
        <dbReference type="EMBL" id="EJU05215.1"/>
    </source>
</evidence>